<dbReference type="Pfam" id="PF01402">
    <property type="entry name" value="RHH_1"/>
    <property type="match status" value="1"/>
</dbReference>
<name>A0A4U1BMA4_9GAMM</name>
<comment type="caution">
    <text evidence="2">The sequence shown here is derived from an EMBL/GenBank/DDBJ whole genome shotgun (WGS) entry which is preliminary data.</text>
</comment>
<dbReference type="RefSeq" id="WP_136864723.1">
    <property type="nucleotide sequence ID" value="NZ_SWCJ01000017.1"/>
</dbReference>
<gene>
    <name evidence="2" type="ORF">FCL42_17480</name>
</gene>
<dbReference type="GO" id="GO:0006355">
    <property type="term" value="P:regulation of DNA-templated transcription"/>
    <property type="evidence" value="ECO:0007669"/>
    <property type="project" value="InterPro"/>
</dbReference>
<dbReference type="InterPro" id="IPR013321">
    <property type="entry name" value="Arc_rbn_hlx_hlx"/>
</dbReference>
<protein>
    <submittedName>
        <fullName evidence="2">CopG family transcriptional regulator</fullName>
    </submittedName>
</protein>
<dbReference type="CDD" id="cd21631">
    <property type="entry name" value="RHH_CopG_NikR-like"/>
    <property type="match status" value="1"/>
</dbReference>
<evidence type="ECO:0000313" key="2">
    <source>
        <dbReference type="EMBL" id="TKB51818.1"/>
    </source>
</evidence>
<accession>A0A4U1BMA4</accession>
<reference evidence="2 3" key="1">
    <citation type="submission" date="2019-04" db="EMBL/GenBank/DDBJ databases">
        <authorList>
            <person name="Hwang J.C."/>
        </authorList>
    </citation>
    <scope>NUCLEOTIDE SEQUENCE [LARGE SCALE GENOMIC DNA]</scope>
    <source>
        <strain evidence="2 3">IMCC35002</strain>
    </source>
</reference>
<dbReference type="Proteomes" id="UP000305675">
    <property type="component" value="Unassembled WGS sequence"/>
</dbReference>
<dbReference type="InterPro" id="IPR010985">
    <property type="entry name" value="Ribbon_hlx_hlx"/>
</dbReference>
<dbReference type="SUPFAM" id="SSF47598">
    <property type="entry name" value="Ribbon-helix-helix"/>
    <property type="match status" value="1"/>
</dbReference>
<dbReference type="AlphaFoldDB" id="A0A4U1BMA4"/>
<dbReference type="OrthoDB" id="7066885at2"/>
<dbReference type="InterPro" id="IPR002145">
    <property type="entry name" value="CopG"/>
</dbReference>
<proteinExistence type="predicted"/>
<evidence type="ECO:0000259" key="1">
    <source>
        <dbReference type="Pfam" id="PF01402"/>
    </source>
</evidence>
<keyword evidence="3" id="KW-1185">Reference proteome</keyword>
<dbReference type="EMBL" id="SWCJ01000017">
    <property type="protein sequence ID" value="TKB51818.1"/>
    <property type="molecule type" value="Genomic_DNA"/>
</dbReference>
<evidence type="ECO:0000313" key="3">
    <source>
        <dbReference type="Proteomes" id="UP000305675"/>
    </source>
</evidence>
<sequence length="64" mass="7071">MKSVRTTVSLPSEQHQALQRLADENGLSISWMVRQAVGEFLANNHDFKPITKKNTPGCDGGDMN</sequence>
<feature type="domain" description="Ribbon-helix-helix protein CopG" evidence="1">
    <location>
        <begin position="4"/>
        <end position="42"/>
    </location>
</feature>
<organism evidence="2 3">
    <name type="scientific">Ferrimonas aestuarii</name>
    <dbReference type="NCBI Taxonomy" id="2569539"/>
    <lineage>
        <taxon>Bacteria</taxon>
        <taxon>Pseudomonadati</taxon>
        <taxon>Pseudomonadota</taxon>
        <taxon>Gammaproteobacteria</taxon>
        <taxon>Alteromonadales</taxon>
        <taxon>Ferrimonadaceae</taxon>
        <taxon>Ferrimonas</taxon>
    </lineage>
</organism>
<dbReference type="Gene3D" id="1.10.1220.10">
    <property type="entry name" value="Met repressor-like"/>
    <property type="match status" value="1"/>
</dbReference>